<dbReference type="Proteomes" id="UP001162164">
    <property type="component" value="Unassembled WGS sequence"/>
</dbReference>
<protein>
    <submittedName>
        <fullName evidence="2">Uncharacterized protein</fullName>
    </submittedName>
</protein>
<dbReference type="InterPro" id="IPR019393">
    <property type="entry name" value="WASH_strumpellin"/>
</dbReference>
<comment type="similarity">
    <text evidence="1">Belongs to the strumpellin family.</text>
</comment>
<dbReference type="EMBL" id="JAPWTJ010000073">
    <property type="protein sequence ID" value="KAJ8983481.1"/>
    <property type="molecule type" value="Genomic_DNA"/>
</dbReference>
<gene>
    <name evidence="2" type="ORF">NQ317_014940</name>
</gene>
<evidence type="ECO:0000256" key="1">
    <source>
        <dbReference type="ARBA" id="ARBA00006224"/>
    </source>
</evidence>
<organism evidence="2 3">
    <name type="scientific">Molorchus minor</name>
    <dbReference type="NCBI Taxonomy" id="1323400"/>
    <lineage>
        <taxon>Eukaryota</taxon>
        <taxon>Metazoa</taxon>
        <taxon>Ecdysozoa</taxon>
        <taxon>Arthropoda</taxon>
        <taxon>Hexapoda</taxon>
        <taxon>Insecta</taxon>
        <taxon>Pterygota</taxon>
        <taxon>Neoptera</taxon>
        <taxon>Endopterygota</taxon>
        <taxon>Coleoptera</taxon>
        <taxon>Polyphaga</taxon>
        <taxon>Cucujiformia</taxon>
        <taxon>Chrysomeloidea</taxon>
        <taxon>Cerambycidae</taxon>
        <taxon>Lamiinae</taxon>
        <taxon>Monochamini</taxon>
        <taxon>Molorchus</taxon>
    </lineage>
</organism>
<evidence type="ECO:0000313" key="3">
    <source>
        <dbReference type="Proteomes" id="UP001162164"/>
    </source>
</evidence>
<dbReference type="PANTHER" id="PTHR15691">
    <property type="entry name" value="WASH COMPLEX SUBUNIT 5"/>
    <property type="match status" value="1"/>
</dbReference>
<proteinExistence type="inferred from homology"/>
<name>A0ABQ9JYR6_9CUCU</name>
<accession>A0ABQ9JYR6</accession>
<dbReference type="Pfam" id="PF10266">
    <property type="entry name" value="Strumpellin"/>
    <property type="match status" value="4"/>
</dbReference>
<comment type="caution">
    <text evidence="2">The sequence shown here is derived from an EMBL/GenBank/DDBJ whole genome shotgun (WGS) entry which is preliminary data.</text>
</comment>
<dbReference type="PANTHER" id="PTHR15691:SF6">
    <property type="entry name" value="WASH COMPLEX SUBUNIT 5"/>
    <property type="match status" value="1"/>
</dbReference>
<keyword evidence="3" id="KW-1185">Reference proteome</keyword>
<sequence length="510" mass="58999">MMFEKLARIIEMQTSVLKELPTRVDKDKLKDYAHLNERLVWYADPKQLLEDGIRKELVQHISKALHSELTFNAKSKQEDIRQKLKSLGRIMDGYKRSFEYIQDYININGLKIWQEESYPYYQLQVCIKADTFPSDIHRLTTVYNFIGRLAREIRLTDPRNSLYLDQTLTWYDIKTRKPIFDKETIASITSSIEVAGLVGLDRLFSFMIITALQKLSGYLQNKNVSTNTWTNVLTSIQNEFKQSKDMQNPLKVYQTYINRSTKIWPEFLENALLVGQLQLNRNLIAFHLNKSCKFDAKNLESSLRSLNKNNLDYAIIFFVFVIAHLQKLFLPQNPGSLQKRIQDQIDGIAFSVAVHTMIRQFHKEINKEFIKYIVDYILQLTKNSNRTSDLLPEVILALNFMDSYTNYSEDSRRFYKEFLPEEIVHLQKILFASVCVSKAVPLSIQKLCVSSVGNKMGRTKFVLWPVVDSTPALTEVLYKGATYLGSFSGILVFGMNQIAGSGGCFDKSLK</sequence>
<evidence type="ECO:0000313" key="2">
    <source>
        <dbReference type="EMBL" id="KAJ8983481.1"/>
    </source>
</evidence>
<reference evidence="2" key="1">
    <citation type="journal article" date="2023" name="Insect Mol. Biol.">
        <title>Genome sequencing provides insights into the evolution of gene families encoding plant cell wall-degrading enzymes in longhorned beetles.</title>
        <authorList>
            <person name="Shin N.R."/>
            <person name="Okamura Y."/>
            <person name="Kirsch R."/>
            <person name="Pauchet Y."/>
        </authorList>
    </citation>
    <scope>NUCLEOTIDE SEQUENCE</scope>
    <source>
        <strain evidence="2">MMC_N1</strain>
    </source>
</reference>